<accession>A0AAN7ADF3</accession>
<keyword evidence="2 4" id="KW-0442">Lipid degradation</keyword>
<reference evidence="7" key="2">
    <citation type="submission" date="2023-05" db="EMBL/GenBank/DDBJ databases">
        <authorList>
            <consortium name="Lawrence Berkeley National Laboratory"/>
            <person name="Steindorff A."/>
            <person name="Hensen N."/>
            <person name="Bonometti L."/>
            <person name="Westerberg I."/>
            <person name="Brannstrom I.O."/>
            <person name="Guillou S."/>
            <person name="Cros-Aarteil S."/>
            <person name="Calhoun S."/>
            <person name="Haridas S."/>
            <person name="Kuo A."/>
            <person name="Mondo S."/>
            <person name="Pangilinan J."/>
            <person name="Riley R."/>
            <person name="Labutti K."/>
            <person name="Andreopoulos B."/>
            <person name="Lipzen A."/>
            <person name="Chen C."/>
            <person name="Yanf M."/>
            <person name="Daum C."/>
            <person name="Ng V."/>
            <person name="Clum A."/>
            <person name="Ohm R."/>
            <person name="Martin F."/>
            <person name="Silar P."/>
            <person name="Natvig D."/>
            <person name="Lalanne C."/>
            <person name="Gautier V."/>
            <person name="Ament-Velasquez S.L."/>
            <person name="Kruys A."/>
            <person name="Hutchinson M.I."/>
            <person name="Powell A.J."/>
            <person name="Barry K."/>
            <person name="Miller A.N."/>
            <person name="Grigoriev I.V."/>
            <person name="Debuchy R."/>
            <person name="Gladieux P."/>
            <person name="Thoren M.H."/>
            <person name="Johannesson H."/>
        </authorList>
    </citation>
    <scope>NUCLEOTIDE SEQUENCE</scope>
    <source>
        <strain evidence="7">CBS 892.96</strain>
    </source>
</reference>
<feature type="compositionally biased region" description="Basic residues" evidence="5">
    <location>
        <begin position="1247"/>
        <end position="1258"/>
    </location>
</feature>
<proteinExistence type="predicted"/>
<feature type="short sequence motif" description="GXGXXG" evidence="4">
    <location>
        <begin position="15"/>
        <end position="20"/>
    </location>
</feature>
<name>A0AAN7ADF3_9PEZI</name>
<organism evidence="7 8">
    <name type="scientific">Triangularia setosa</name>
    <dbReference type="NCBI Taxonomy" id="2587417"/>
    <lineage>
        <taxon>Eukaryota</taxon>
        <taxon>Fungi</taxon>
        <taxon>Dikarya</taxon>
        <taxon>Ascomycota</taxon>
        <taxon>Pezizomycotina</taxon>
        <taxon>Sordariomycetes</taxon>
        <taxon>Sordariomycetidae</taxon>
        <taxon>Sordariales</taxon>
        <taxon>Podosporaceae</taxon>
        <taxon>Triangularia</taxon>
    </lineage>
</organism>
<feature type="compositionally biased region" description="Polar residues" evidence="5">
    <location>
        <begin position="1296"/>
        <end position="1311"/>
    </location>
</feature>
<dbReference type="SUPFAM" id="SSF48452">
    <property type="entry name" value="TPR-like"/>
    <property type="match status" value="2"/>
</dbReference>
<dbReference type="PANTHER" id="PTHR24185">
    <property type="entry name" value="CALCIUM-INDEPENDENT PHOSPHOLIPASE A2-GAMMA"/>
    <property type="match status" value="1"/>
</dbReference>
<dbReference type="Gene3D" id="3.40.1090.10">
    <property type="entry name" value="Cytosolic phospholipase A2 catalytic domain"/>
    <property type="match status" value="1"/>
</dbReference>
<dbReference type="Gene3D" id="1.25.40.10">
    <property type="entry name" value="Tetratricopeptide repeat domain"/>
    <property type="match status" value="2"/>
</dbReference>
<dbReference type="Gene3D" id="3.40.50.300">
    <property type="entry name" value="P-loop containing nucleotide triphosphate hydrolases"/>
    <property type="match status" value="1"/>
</dbReference>
<feature type="active site" description="Nucleophile" evidence="4">
    <location>
        <position position="57"/>
    </location>
</feature>
<feature type="compositionally biased region" description="Low complexity" evidence="5">
    <location>
        <begin position="1271"/>
        <end position="1281"/>
    </location>
</feature>
<dbReference type="GO" id="GO:0046486">
    <property type="term" value="P:glycerolipid metabolic process"/>
    <property type="evidence" value="ECO:0007669"/>
    <property type="project" value="UniProtKB-ARBA"/>
</dbReference>
<dbReference type="GO" id="GO:0043531">
    <property type="term" value="F:ADP binding"/>
    <property type="evidence" value="ECO:0007669"/>
    <property type="project" value="InterPro"/>
</dbReference>
<dbReference type="PANTHER" id="PTHR24185:SF1">
    <property type="entry name" value="CALCIUM-INDEPENDENT PHOSPHOLIPASE A2-GAMMA"/>
    <property type="match status" value="1"/>
</dbReference>
<evidence type="ECO:0000259" key="6">
    <source>
        <dbReference type="PROSITE" id="PS51635"/>
    </source>
</evidence>
<protein>
    <submittedName>
        <fullName evidence="7">Calcium-independent phospholipase A2-gamma</fullName>
    </submittedName>
</protein>
<feature type="region of interest" description="Disordered" evidence="5">
    <location>
        <begin position="891"/>
        <end position="915"/>
    </location>
</feature>
<dbReference type="PROSITE" id="PS51635">
    <property type="entry name" value="PNPLA"/>
    <property type="match status" value="1"/>
</dbReference>
<evidence type="ECO:0000256" key="3">
    <source>
        <dbReference type="ARBA" id="ARBA00023098"/>
    </source>
</evidence>
<comment type="caution">
    <text evidence="4">Lacks conserved residue(s) required for the propagation of feature annotation.</text>
</comment>
<dbReference type="SUPFAM" id="SSF52151">
    <property type="entry name" value="FabD/lysophospholipase-like"/>
    <property type="match status" value="1"/>
</dbReference>
<feature type="compositionally biased region" description="Basic and acidic residues" evidence="5">
    <location>
        <begin position="1286"/>
        <end position="1295"/>
    </location>
</feature>
<dbReference type="InterPro" id="IPR002641">
    <property type="entry name" value="PNPLA_dom"/>
</dbReference>
<dbReference type="GO" id="GO:0019369">
    <property type="term" value="P:arachidonate metabolic process"/>
    <property type="evidence" value="ECO:0007669"/>
    <property type="project" value="TreeGrafter"/>
</dbReference>
<dbReference type="InterPro" id="IPR027417">
    <property type="entry name" value="P-loop_NTPase"/>
</dbReference>
<evidence type="ECO:0000256" key="1">
    <source>
        <dbReference type="ARBA" id="ARBA00022801"/>
    </source>
</evidence>
<evidence type="ECO:0000256" key="2">
    <source>
        <dbReference type="ARBA" id="ARBA00022963"/>
    </source>
</evidence>
<dbReference type="CDD" id="cd07216">
    <property type="entry name" value="Pat17_PNPLA8_PNPLA9_like3"/>
    <property type="match status" value="1"/>
</dbReference>
<dbReference type="EMBL" id="MU866084">
    <property type="protein sequence ID" value="KAK4181732.1"/>
    <property type="molecule type" value="Genomic_DNA"/>
</dbReference>
<dbReference type="SUPFAM" id="SSF52540">
    <property type="entry name" value="P-loop containing nucleoside triphosphate hydrolases"/>
    <property type="match status" value="1"/>
</dbReference>
<feature type="domain" description="PNPLA" evidence="6">
    <location>
        <begin position="11"/>
        <end position="207"/>
    </location>
</feature>
<reference evidence="7" key="1">
    <citation type="journal article" date="2023" name="Mol. Phylogenet. Evol.">
        <title>Genome-scale phylogeny and comparative genomics of the fungal order Sordariales.</title>
        <authorList>
            <person name="Hensen N."/>
            <person name="Bonometti L."/>
            <person name="Westerberg I."/>
            <person name="Brannstrom I.O."/>
            <person name="Guillou S."/>
            <person name="Cros-Aarteil S."/>
            <person name="Calhoun S."/>
            <person name="Haridas S."/>
            <person name="Kuo A."/>
            <person name="Mondo S."/>
            <person name="Pangilinan J."/>
            <person name="Riley R."/>
            <person name="LaButti K."/>
            <person name="Andreopoulos B."/>
            <person name="Lipzen A."/>
            <person name="Chen C."/>
            <person name="Yan M."/>
            <person name="Daum C."/>
            <person name="Ng V."/>
            <person name="Clum A."/>
            <person name="Steindorff A."/>
            <person name="Ohm R.A."/>
            <person name="Martin F."/>
            <person name="Silar P."/>
            <person name="Natvig D.O."/>
            <person name="Lalanne C."/>
            <person name="Gautier V."/>
            <person name="Ament-Velasquez S.L."/>
            <person name="Kruys A."/>
            <person name="Hutchinson M.I."/>
            <person name="Powell A.J."/>
            <person name="Barry K."/>
            <person name="Miller A.N."/>
            <person name="Grigoriev I.V."/>
            <person name="Debuchy R."/>
            <person name="Gladieux P."/>
            <person name="Hiltunen Thoren M."/>
            <person name="Johannesson H."/>
        </authorList>
    </citation>
    <scope>NUCLEOTIDE SEQUENCE</scope>
    <source>
        <strain evidence="7">CBS 892.96</strain>
    </source>
</reference>
<dbReference type="InterPro" id="IPR011990">
    <property type="entry name" value="TPR-like_helical_dom_sf"/>
</dbReference>
<keyword evidence="1 4" id="KW-0378">Hydrolase</keyword>
<keyword evidence="3 4" id="KW-0443">Lipid metabolism</keyword>
<dbReference type="GO" id="GO:0016042">
    <property type="term" value="P:lipid catabolic process"/>
    <property type="evidence" value="ECO:0007669"/>
    <property type="project" value="UniProtKB-UniRule"/>
</dbReference>
<feature type="region of interest" description="Disordered" evidence="5">
    <location>
        <begin position="1245"/>
        <end position="1312"/>
    </location>
</feature>
<evidence type="ECO:0000313" key="7">
    <source>
        <dbReference type="EMBL" id="KAK4181732.1"/>
    </source>
</evidence>
<feature type="region of interest" description="Disordered" evidence="5">
    <location>
        <begin position="1326"/>
        <end position="1345"/>
    </location>
</feature>
<sequence>MSTDDEPINLLSFDGGGVRGVTSLLILHKLMVTIKEQHGLAEIPKPCEFFHMMAGTSTGGLIAIMLGRLRMSTEEALLEYDRCAGKIFSSKKLSNMSEKFPSTPLRETIQDLVKRRGMGELMKDPTNPSKGKAVVCVMPANQVAAPRLVRTFRNADEWDKDIKIWEAARATTAASTYFKPQSLESGGTTELYIDAAIGINNPSSYLLQEAAKEFGSDRKFGCLISIGTGTRRVQVGRARSGFRTVIEAPKVVLGVLNVVKNTATDGEEAHRQVAGRFKKCKGSYFRFNVEDAAAAAKLHHYDKMGVLKSMTEKYLTKPTVVGALDEVANLLEHSGYEHGLTIGHIAHLDPTQIVRTSTKARFRSEPSQFFTGREDILDRLDRFFTKRDTGGKPRRQFLLYGIGGAGKTQIALKFADLVEERCKVYYIDGTDVVTITQSYARIATEEGWGSGGSEQLKLLALKHLAQDSEEWLLIFDNCSKRDRQEYIPRTNRGNILYTSRDHDLMLEFPDSCVYKVTEMKEEDASKLLLSAAGERYDPINATHKARAQEIVNELGGLPLAIDQAAAYIRAGVCTLDQYLDRFRTERSQWLSNPKFCGASRHDQAVYTTFEASYQAILAVKRREGKSKAGLAANMAVKALSFVCFLHNEGISVQTPWRALRQWRLLLEHDNQVLNGVLETLSGSPDISLGQFFMTHEETGSDESPYFEGLLMLQKFSLVDLSRDRGFASMHVLVHSWGRDRMDDAARVRHAHMARLIVIESLMENPDIVDDMYLRLAVPHVRACLRYAPSELPLENPAYEAHLLSNLANLLRLDRRYEEARVYLEKSIRVNKLHAHGNTIAVIRDLESLARIHHEKGDLGAAEAVALEAQHRLMCIWKEKLQFGEIQKEAERREEKTQSLSTNEAPVVAATPDESQVADLSNRTTLDLDNSEPPSLKTHYENFSTEDCIEWELSYIGELLGAIYYDQGDLQQMGPHLNRSLEIKERLMPPNDIELWWSQDQAARRTSLLRDAKYWAERFLEVQRLKQEYKMEAEYINHAHLRELAQIFADSLVRTRQFTNRFSDELYEIALGQYQKIINAHAAFYNTTDRRILEMKRMMTVCLVKMGDGGEAEKTARNCLELARGDYGDWHLETILSLEELHNALVCKRGGCDREGLHVIEQSLLRARVALGMDHRITQRIERRVDWALDNLQPHLSDWYLAADDELSQIRSRVDEVYDIDELRTELFGPADNHSERKLRALEEAKKNLKKPSKRKRKANSQPHSVPVAQNAAPAGRVRPPAVKLPAPEEIKEPQHKTLNGQSERFASTDLSQADEETMVLLRRCMDQQSESSGQERKQNNAKPTFPYLKAKYRKTTHLKSRSNRLPLFSFRKKETRTNSIEMIGLNTAQAAG</sequence>
<comment type="caution">
    <text evidence="7">The sequence shown here is derived from an EMBL/GenBank/DDBJ whole genome shotgun (WGS) entry which is preliminary data.</text>
</comment>
<dbReference type="Pfam" id="PF01734">
    <property type="entry name" value="Patatin"/>
    <property type="match status" value="1"/>
</dbReference>
<evidence type="ECO:0000256" key="5">
    <source>
        <dbReference type="SAM" id="MobiDB-lite"/>
    </source>
</evidence>
<evidence type="ECO:0000256" key="4">
    <source>
        <dbReference type="PROSITE-ProRule" id="PRU01161"/>
    </source>
</evidence>
<dbReference type="GO" id="GO:0047499">
    <property type="term" value="F:calcium-independent phospholipase A2 activity"/>
    <property type="evidence" value="ECO:0007669"/>
    <property type="project" value="TreeGrafter"/>
</dbReference>
<dbReference type="InterPro" id="IPR016035">
    <property type="entry name" value="Acyl_Trfase/lysoPLipase"/>
</dbReference>
<gene>
    <name evidence="7" type="ORF">QBC36DRAFT_285387</name>
</gene>
<dbReference type="GO" id="GO:0016020">
    <property type="term" value="C:membrane"/>
    <property type="evidence" value="ECO:0007669"/>
    <property type="project" value="TreeGrafter"/>
</dbReference>
<dbReference type="Proteomes" id="UP001302321">
    <property type="component" value="Unassembled WGS sequence"/>
</dbReference>
<feature type="short sequence motif" description="GXSXG" evidence="4">
    <location>
        <begin position="55"/>
        <end position="59"/>
    </location>
</feature>
<evidence type="ECO:0000313" key="8">
    <source>
        <dbReference type="Proteomes" id="UP001302321"/>
    </source>
</evidence>
<keyword evidence="8" id="KW-1185">Reference proteome</keyword>
<feature type="active site" description="Proton acceptor" evidence="4">
    <location>
        <position position="194"/>
    </location>
</feature>